<proteinExistence type="predicted"/>
<feature type="compositionally biased region" description="Polar residues" evidence="2">
    <location>
        <begin position="216"/>
        <end position="233"/>
    </location>
</feature>
<protein>
    <submittedName>
        <fullName evidence="4">Acyl transferase domain protein</fullName>
    </submittedName>
</protein>
<evidence type="ECO:0000259" key="3">
    <source>
        <dbReference type="SMART" id="SM00827"/>
    </source>
</evidence>
<accession>A0A1V3WJY7</accession>
<gene>
    <name evidence="4" type="ORF">BZL30_7690</name>
</gene>
<feature type="region of interest" description="Disordered" evidence="2">
    <location>
        <begin position="196"/>
        <end position="233"/>
    </location>
</feature>
<dbReference type="InterPro" id="IPR014043">
    <property type="entry name" value="Acyl_transferase_dom"/>
</dbReference>
<evidence type="ECO:0000313" key="5">
    <source>
        <dbReference type="Proteomes" id="UP000189229"/>
    </source>
</evidence>
<name>A0A1V3WJY7_MYCKA</name>
<organism evidence="4 5">
    <name type="scientific">Mycobacterium kansasii</name>
    <dbReference type="NCBI Taxonomy" id="1768"/>
    <lineage>
        <taxon>Bacteria</taxon>
        <taxon>Bacillati</taxon>
        <taxon>Actinomycetota</taxon>
        <taxon>Actinomycetes</taxon>
        <taxon>Mycobacteriales</taxon>
        <taxon>Mycobacteriaceae</taxon>
        <taxon>Mycobacterium</taxon>
    </lineage>
</organism>
<dbReference type="Proteomes" id="UP000189229">
    <property type="component" value="Unassembled WGS sequence"/>
</dbReference>
<dbReference type="InterPro" id="IPR016035">
    <property type="entry name" value="Acyl_Trfase/lysoPLipase"/>
</dbReference>
<dbReference type="PANTHER" id="PTHR43775">
    <property type="entry name" value="FATTY ACID SYNTHASE"/>
    <property type="match status" value="1"/>
</dbReference>
<sequence length="255" mass="27101">MTVPADSTDPRAELVAALEALSADQPHPQLVHNHQRATSAAKTVFVFPGQGGQYPGMAAQLYGRHPTFSAAIDECDQALGACTGWSVRAVLRGEPGAPSLDRVDVVQPMLFAVMVSLARTLISYGIEPDAVIGHSQGEIAAAYVAGVFTLEQAAKIVALRSAALAELSGPAPWHRCCWPLTTWTRDCSPTVTRWRLPRSTAPPTPSSAAVPKRWRGSSQIAKPTMSRSVPSQSITPHTALRSNRCASACLTSWPG</sequence>
<dbReference type="SMART" id="SM00827">
    <property type="entry name" value="PKS_AT"/>
    <property type="match status" value="1"/>
</dbReference>
<dbReference type="Pfam" id="PF00698">
    <property type="entry name" value="Acyl_transf_1"/>
    <property type="match status" value="1"/>
</dbReference>
<dbReference type="SUPFAM" id="SSF52151">
    <property type="entry name" value="FabD/lysophospholipase-like"/>
    <property type="match status" value="1"/>
</dbReference>
<comment type="caution">
    <text evidence="4">The sequence shown here is derived from an EMBL/GenBank/DDBJ whole genome shotgun (WGS) entry which is preliminary data.</text>
</comment>
<dbReference type="GO" id="GO:0004312">
    <property type="term" value="F:fatty acid synthase activity"/>
    <property type="evidence" value="ECO:0007669"/>
    <property type="project" value="TreeGrafter"/>
</dbReference>
<keyword evidence="1 4" id="KW-0808">Transferase</keyword>
<evidence type="ECO:0000313" key="4">
    <source>
        <dbReference type="EMBL" id="OOK67293.1"/>
    </source>
</evidence>
<reference evidence="4 5" key="1">
    <citation type="submission" date="2017-02" db="EMBL/GenBank/DDBJ databases">
        <title>Complete genome sequences of Mycobacterium kansasii strains isolated from rhesus macaques.</title>
        <authorList>
            <person name="Panda A."/>
            <person name="Nagaraj S."/>
            <person name="Zhao X."/>
            <person name="Tettelin H."/>
            <person name="Detolla L.J."/>
        </authorList>
    </citation>
    <scope>NUCLEOTIDE SEQUENCE [LARGE SCALE GENOMIC DNA]</scope>
    <source>
        <strain evidence="4 5">11-3813</strain>
    </source>
</reference>
<dbReference type="GO" id="GO:0006633">
    <property type="term" value="P:fatty acid biosynthetic process"/>
    <property type="evidence" value="ECO:0007669"/>
    <property type="project" value="TreeGrafter"/>
</dbReference>
<evidence type="ECO:0000256" key="2">
    <source>
        <dbReference type="SAM" id="MobiDB-lite"/>
    </source>
</evidence>
<dbReference type="InterPro" id="IPR001227">
    <property type="entry name" value="Ac_transferase_dom_sf"/>
</dbReference>
<dbReference type="InterPro" id="IPR050091">
    <property type="entry name" value="PKS_NRPS_Biosynth_Enz"/>
</dbReference>
<dbReference type="EMBL" id="MVBM01000008">
    <property type="protein sequence ID" value="OOK67293.1"/>
    <property type="molecule type" value="Genomic_DNA"/>
</dbReference>
<evidence type="ECO:0000256" key="1">
    <source>
        <dbReference type="ARBA" id="ARBA00022679"/>
    </source>
</evidence>
<dbReference type="Gene3D" id="3.40.366.10">
    <property type="entry name" value="Malonyl-Coenzyme A Acyl Carrier Protein, domain 2"/>
    <property type="match status" value="1"/>
</dbReference>
<dbReference type="AlphaFoldDB" id="A0A1V3WJY7"/>
<feature type="domain" description="Malonyl-CoA:ACP transacylase (MAT)" evidence="3">
    <location>
        <begin position="46"/>
        <end position="253"/>
    </location>
</feature>
<dbReference type="PANTHER" id="PTHR43775:SF51">
    <property type="entry name" value="INACTIVE PHENOLPHTHIOCEROL SYNTHESIS POLYKETIDE SYNTHASE TYPE I PKS1-RELATED"/>
    <property type="match status" value="1"/>
</dbReference>